<dbReference type="OrthoDB" id="6337169at2"/>
<sequence length="296" mass="30708">MSKKVLFAMATAGLLMGASAANAAPFYLDVGTNYDGVPAPQRDKVTDTGTSLKDEFLFTYQSRTFIQDTNGDGVISAGDNLTTSGGLAVGNLTNNQITGFTPNQVFGTHSNNGYGTNWLLSFSVDNLNGVVTGVNGGVPTFSYSPGLIEMYISFDGVNMINFMNIAVSGGGATGVSTVLTGTADFTGIADLTYANLFHSADFECNGSSGFYDIWLNCGDSGADALAIEFLASFDTNIFVSDFTAVPGGFDLTSNHDGSGTFTVVANNVPEPASLMLLGSGLLGLGLTRRRKSKAAA</sequence>
<dbReference type="Pfam" id="PF07589">
    <property type="entry name" value="PEP-CTERM"/>
    <property type="match status" value="1"/>
</dbReference>
<gene>
    <name evidence="3" type="ORF">C7389_13414</name>
</gene>
<reference evidence="3 4" key="1">
    <citation type="submission" date="2019-03" db="EMBL/GenBank/DDBJ databases">
        <title>Genomic Encyclopedia of Type Strains, Phase IV (KMG-IV): sequencing the most valuable type-strain genomes for metagenomic binning, comparative biology and taxonomic classification.</title>
        <authorList>
            <person name="Goeker M."/>
        </authorList>
    </citation>
    <scope>NUCLEOTIDE SEQUENCE [LARGE SCALE GENOMIC DNA]</scope>
    <source>
        <strain evidence="3 4">DSM 12121</strain>
    </source>
</reference>
<feature type="domain" description="Ice-binding protein C-terminal" evidence="2">
    <location>
        <begin position="268"/>
        <end position="289"/>
    </location>
</feature>
<dbReference type="Proteomes" id="UP000295129">
    <property type="component" value="Unassembled WGS sequence"/>
</dbReference>
<keyword evidence="1" id="KW-0732">Signal</keyword>
<protein>
    <submittedName>
        <fullName evidence="3">Putative secreted protein</fullName>
    </submittedName>
</protein>
<organism evidence="3 4">
    <name type="scientific">Azoarcus indigens</name>
    <dbReference type="NCBI Taxonomy" id="29545"/>
    <lineage>
        <taxon>Bacteria</taxon>
        <taxon>Pseudomonadati</taxon>
        <taxon>Pseudomonadota</taxon>
        <taxon>Betaproteobacteria</taxon>
        <taxon>Rhodocyclales</taxon>
        <taxon>Zoogloeaceae</taxon>
        <taxon>Azoarcus</taxon>
    </lineage>
</organism>
<dbReference type="AlphaFoldDB" id="A0A4R6DID7"/>
<feature type="signal peptide" evidence="1">
    <location>
        <begin position="1"/>
        <end position="23"/>
    </location>
</feature>
<name>A0A4R6DID7_9RHOO</name>
<dbReference type="RefSeq" id="WP_133595052.1">
    <property type="nucleotide sequence ID" value="NZ_SNVV01000034.1"/>
</dbReference>
<dbReference type="InterPro" id="IPR013424">
    <property type="entry name" value="Ice-binding_C"/>
</dbReference>
<accession>A0A4R6DID7</accession>
<evidence type="ECO:0000259" key="2">
    <source>
        <dbReference type="Pfam" id="PF07589"/>
    </source>
</evidence>
<evidence type="ECO:0000313" key="4">
    <source>
        <dbReference type="Proteomes" id="UP000295129"/>
    </source>
</evidence>
<proteinExistence type="predicted"/>
<evidence type="ECO:0000313" key="3">
    <source>
        <dbReference type="EMBL" id="TDN44501.1"/>
    </source>
</evidence>
<evidence type="ECO:0000256" key="1">
    <source>
        <dbReference type="SAM" id="SignalP"/>
    </source>
</evidence>
<dbReference type="NCBIfam" id="TIGR02595">
    <property type="entry name" value="PEP_CTERM"/>
    <property type="match status" value="1"/>
</dbReference>
<dbReference type="EMBL" id="SNVV01000034">
    <property type="protein sequence ID" value="TDN44501.1"/>
    <property type="molecule type" value="Genomic_DNA"/>
</dbReference>
<comment type="caution">
    <text evidence="3">The sequence shown here is derived from an EMBL/GenBank/DDBJ whole genome shotgun (WGS) entry which is preliminary data.</text>
</comment>
<keyword evidence="4" id="KW-1185">Reference proteome</keyword>
<feature type="chain" id="PRO_5020269901" evidence="1">
    <location>
        <begin position="24"/>
        <end position="296"/>
    </location>
</feature>